<accession>A0A5W5JZ96</accession>
<gene>
    <name evidence="1" type="ORF">DRD48_05595</name>
</gene>
<proteinExistence type="predicted"/>
<protein>
    <submittedName>
        <fullName evidence="1">Uncharacterized protein</fullName>
    </submittedName>
</protein>
<evidence type="ECO:0000313" key="1">
    <source>
        <dbReference type="EMBL" id="EBX1943152.1"/>
    </source>
</evidence>
<sequence>MTPEEKENILRAQGRKCVDEIRQAMKARPKPKWNEAVPPILKKHHKKIEPMGVSLVAFVSSIGRMQGRYGVES</sequence>
<dbReference type="EMBL" id="AAHKMO010000005">
    <property type="protein sequence ID" value="EBX1943152.1"/>
    <property type="molecule type" value="Genomic_DNA"/>
</dbReference>
<organism evidence="1">
    <name type="scientific">Salmonella enterica subsp. enterica serovar Saintpaul</name>
    <dbReference type="NCBI Taxonomy" id="90105"/>
    <lineage>
        <taxon>Bacteria</taxon>
        <taxon>Pseudomonadati</taxon>
        <taxon>Pseudomonadota</taxon>
        <taxon>Gammaproteobacteria</taxon>
        <taxon>Enterobacterales</taxon>
        <taxon>Enterobacteriaceae</taxon>
        <taxon>Salmonella</taxon>
    </lineage>
</organism>
<comment type="caution">
    <text evidence="1">The sequence shown here is derived from an EMBL/GenBank/DDBJ whole genome shotgun (WGS) entry which is preliminary data.</text>
</comment>
<dbReference type="AlphaFoldDB" id="A0A5W5JZ96"/>
<reference evidence="1" key="1">
    <citation type="submission" date="2018-06" db="EMBL/GenBank/DDBJ databases">
        <authorList>
            <person name="Ashton P.M."/>
            <person name="Dallman T."/>
            <person name="Nair S."/>
            <person name="De Pinna E."/>
            <person name="Peters T."/>
            <person name="Grant K."/>
        </authorList>
    </citation>
    <scope>NUCLEOTIDE SEQUENCE</scope>
    <source>
        <strain evidence="1">187601</strain>
    </source>
</reference>
<name>A0A5W5JZ96_SALET</name>